<feature type="domain" description="Casparian strip membrane protein" evidence="9">
    <location>
        <begin position="22"/>
        <end position="164"/>
    </location>
</feature>
<name>A0AAV1ASK8_VICFA</name>
<dbReference type="InterPro" id="IPR006702">
    <property type="entry name" value="CASP_dom"/>
</dbReference>
<keyword evidence="4 8" id="KW-1003">Cell membrane</keyword>
<evidence type="ECO:0000256" key="6">
    <source>
        <dbReference type="ARBA" id="ARBA00022989"/>
    </source>
</evidence>
<sequence length="181" mass="19575">MENNTKTTTTTTTSAPSSSTVSRTVVLVLRVLTFVFLLIALIVIVLTKETSEDSDGESEIKFNDIHAYRYMISTIVIGFAFNLLQIALSIFTLVSGSRVLNGDGGYLFDFFGDKIMSYFLLSGSAAGFGASEDLHRFFKAAELPLNSFFGKANASASLLLFGFITTAIASIFTSFALPKKA</sequence>
<gene>
    <name evidence="10" type="ORF">VFH_V014760</name>
</gene>
<feature type="transmembrane region" description="Helical" evidence="8">
    <location>
        <begin position="67"/>
        <end position="95"/>
    </location>
</feature>
<feature type="transmembrane region" description="Helical" evidence="8">
    <location>
        <begin position="27"/>
        <end position="46"/>
    </location>
</feature>
<evidence type="ECO:0000256" key="2">
    <source>
        <dbReference type="ARBA" id="ARBA00007651"/>
    </source>
</evidence>
<reference evidence="10 11" key="1">
    <citation type="submission" date="2023-01" db="EMBL/GenBank/DDBJ databases">
        <authorList>
            <person name="Kreplak J."/>
        </authorList>
    </citation>
    <scope>NUCLEOTIDE SEQUENCE [LARGE SCALE GENOMIC DNA]</scope>
</reference>
<dbReference type="PANTHER" id="PTHR33573">
    <property type="entry name" value="CASP-LIKE PROTEIN 4A4"/>
    <property type="match status" value="1"/>
</dbReference>
<evidence type="ECO:0000256" key="5">
    <source>
        <dbReference type="ARBA" id="ARBA00022692"/>
    </source>
</evidence>
<comment type="subcellular location">
    <subcellularLocation>
        <location evidence="1 8">Cell membrane</location>
        <topology evidence="1 8">Multi-pass membrane protein</topology>
    </subcellularLocation>
</comment>
<evidence type="ECO:0000256" key="1">
    <source>
        <dbReference type="ARBA" id="ARBA00004651"/>
    </source>
</evidence>
<keyword evidence="5 8" id="KW-0812">Transmembrane</keyword>
<protein>
    <recommendedName>
        <fullName evidence="8">CASP-like protein</fullName>
    </recommendedName>
</protein>
<evidence type="ECO:0000256" key="4">
    <source>
        <dbReference type="ARBA" id="ARBA00022475"/>
    </source>
</evidence>
<organism evidence="10 11">
    <name type="scientific">Vicia faba</name>
    <name type="common">Broad bean</name>
    <name type="synonym">Faba vulgaris</name>
    <dbReference type="NCBI Taxonomy" id="3906"/>
    <lineage>
        <taxon>Eukaryota</taxon>
        <taxon>Viridiplantae</taxon>
        <taxon>Streptophyta</taxon>
        <taxon>Embryophyta</taxon>
        <taxon>Tracheophyta</taxon>
        <taxon>Spermatophyta</taxon>
        <taxon>Magnoliopsida</taxon>
        <taxon>eudicotyledons</taxon>
        <taxon>Gunneridae</taxon>
        <taxon>Pentapetalae</taxon>
        <taxon>rosids</taxon>
        <taxon>fabids</taxon>
        <taxon>Fabales</taxon>
        <taxon>Fabaceae</taxon>
        <taxon>Papilionoideae</taxon>
        <taxon>50 kb inversion clade</taxon>
        <taxon>NPAAA clade</taxon>
        <taxon>Hologalegina</taxon>
        <taxon>IRL clade</taxon>
        <taxon>Fabeae</taxon>
        <taxon>Vicia</taxon>
    </lineage>
</organism>
<dbReference type="InterPro" id="IPR006459">
    <property type="entry name" value="CASP/CASPL"/>
</dbReference>
<comment type="similarity">
    <text evidence="2 8">Belongs to the Casparian strip membrane proteins (CASP) family.</text>
</comment>
<dbReference type="EMBL" id="OX451740">
    <property type="protein sequence ID" value="CAI8612045.1"/>
    <property type="molecule type" value="Genomic_DNA"/>
</dbReference>
<evidence type="ECO:0000256" key="7">
    <source>
        <dbReference type="ARBA" id="ARBA00023136"/>
    </source>
</evidence>
<evidence type="ECO:0000259" key="9">
    <source>
        <dbReference type="Pfam" id="PF04535"/>
    </source>
</evidence>
<evidence type="ECO:0000256" key="3">
    <source>
        <dbReference type="ARBA" id="ARBA00011489"/>
    </source>
</evidence>
<evidence type="ECO:0000313" key="10">
    <source>
        <dbReference type="EMBL" id="CAI8612045.1"/>
    </source>
</evidence>
<evidence type="ECO:0000256" key="8">
    <source>
        <dbReference type="RuleBase" id="RU361233"/>
    </source>
</evidence>
<feature type="transmembrane region" description="Helical" evidence="8">
    <location>
        <begin position="156"/>
        <end position="177"/>
    </location>
</feature>
<comment type="subunit">
    <text evidence="3 8">Homodimer and heterodimers.</text>
</comment>
<dbReference type="AlphaFoldDB" id="A0AAV1ASK8"/>
<keyword evidence="11" id="KW-1185">Reference proteome</keyword>
<keyword evidence="6 8" id="KW-1133">Transmembrane helix</keyword>
<keyword evidence="7 8" id="KW-0472">Membrane</keyword>
<dbReference type="GO" id="GO:0005886">
    <property type="term" value="C:plasma membrane"/>
    <property type="evidence" value="ECO:0007669"/>
    <property type="project" value="UniProtKB-SubCell"/>
</dbReference>
<accession>A0AAV1ASK8</accession>
<feature type="transmembrane region" description="Helical" evidence="8">
    <location>
        <begin position="115"/>
        <end position="135"/>
    </location>
</feature>
<evidence type="ECO:0000313" key="11">
    <source>
        <dbReference type="Proteomes" id="UP001157006"/>
    </source>
</evidence>
<dbReference type="Pfam" id="PF04535">
    <property type="entry name" value="CASP_dom"/>
    <property type="match status" value="1"/>
</dbReference>
<dbReference type="NCBIfam" id="TIGR01569">
    <property type="entry name" value="A_tha_TIGR01569"/>
    <property type="match status" value="1"/>
</dbReference>
<proteinExistence type="inferred from homology"/>
<dbReference type="PANTHER" id="PTHR33573:SF40">
    <property type="entry name" value="CASP-LIKE PROTEIN 4D2"/>
    <property type="match status" value="1"/>
</dbReference>
<dbReference type="Proteomes" id="UP001157006">
    <property type="component" value="Chromosome 5"/>
</dbReference>